<dbReference type="PROSITE" id="PS01128">
    <property type="entry name" value="SHIKIMATE_KINASE"/>
    <property type="match status" value="1"/>
</dbReference>
<dbReference type="GO" id="GO:0009507">
    <property type="term" value="C:chloroplast"/>
    <property type="evidence" value="ECO:0007669"/>
    <property type="project" value="UniProtKB-SubCell"/>
</dbReference>
<proteinExistence type="inferred from homology"/>
<dbReference type="RefSeq" id="XP_022132475.1">
    <property type="nucleotide sequence ID" value="XM_022276783.1"/>
</dbReference>
<dbReference type="GO" id="GO:0004765">
    <property type="term" value="F:shikimate kinase activity"/>
    <property type="evidence" value="ECO:0007669"/>
    <property type="project" value="UniProtKB-EC"/>
</dbReference>
<evidence type="ECO:0000313" key="13">
    <source>
        <dbReference type="Proteomes" id="UP000504603"/>
    </source>
</evidence>
<accession>A0A6J1BSK0</accession>
<keyword evidence="6" id="KW-0028">Amino-acid biosynthesis</keyword>
<keyword evidence="13" id="KW-1185">Reference proteome</keyword>
<comment type="subcellular location">
    <subcellularLocation>
        <location evidence="2">Plastid</location>
        <location evidence="2">Chloroplast</location>
    </subcellularLocation>
</comment>
<sequence length="303" mass="33657">MEAKVGLLQHLSIRIDSEMFVRRPSGLGRFIQPISDKQKLPALVSAFRQPWRLPNRLRKISVETSCSRDNISGLTLETENFHPFDKDLLLKDKSLEVQPCLNGRCIYLVGMMGSGKTTIGKILAKELSYTFSDSDTLVEQEVGEASVAEIFKRYGEGFFRDKETEVLRELSLMHGFVISTGGGIVVRPINWKYMRNGISVWLDVPLEALAKRIAAVGTDSRPLLHHESGSAYTKAFRRLSILLEERGDAYANADAKVCLGSLATKLGLSDASNLTPVDIAIEALVQIQHFLEKADDYSAANLQ</sequence>
<evidence type="ECO:0000256" key="3">
    <source>
        <dbReference type="ARBA" id="ARBA00004842"/>
    </source>
</evidence>
<keyword evidence="7" id="KW-0808">Transferase</keyword>
<dbReference type="CDD" id="cd00464">
    <property type="entry name" value="SK"/>
    <property type="match status" value="1"/>
</dbReference>
<evidence type="ECO:0000313" key="14">
    <source>
        <dbReference type="RefSeq" id="XP_022132475.1"/>
    </source>
</evidence>
<keyword evidence="8" id="KW-0547">Nucleotide-binding</keyword>
<dbReference type="UniPathway" id="UPA00053">
    <property type="reaction ID" value="UER00088"/>
</dbReference>
<keyword evidence="9 14" id="KW-0418">Kinase</keyword>
<evidence type="ECO:0000256" key="9">
    <source>
        <dbReference type="ARBA" id="ARBA00022777"/>
    </source>
</evidence>
<evidence type="ECO:0000256" key="6">
    <source>
        <dbReference type="ARBA" id="ARBA00022605"/>
    </source>
</evidence>
<comment type="function">
    <text evidence="1">Catalyzes the specific phosphorylation of the 3-hydroxyl group of shikimic acid using ATP as a cosubstrate.</text>
</comment>
<dbReference type="GO" id="GO:0005829">
    <property type="term" value="C:cytosol"/>
    <property type="evidence" value="ECO:0007669"/>
    <property type="project" value="TreeGrafter"/>
</dbReference>
<dbReference type="GO" id="GO:0005524">
    <property type="term" value="F:ATP binding"/>
    <property type="evidence" value="ECO:0007669"/>
    <property type="project" value="UniProtKB-KW"/>
</dbReference>
<dbReference type="Pfam" id="PF01202">
    <property type="entry name" value="SKI"/>
    <property type="match status" value="1"/>
</dbReference>
<evidence type="ECO:0000256" key="1">
    <source>
        <dbReference type="ARBA" id="ARBA00002641"/>
    </source>
</evidence>
<dbReference type="RefSeq" id="XP_022132476.1">
    <property type="nucleotide sequence ID" value="XM_022276784.1"/>
</dbReference>
<dbReference type="SUPFAM" id="SSF52540">
    <property type="entry name" value="P-loop containing nucleoside triphosphate hydrolases"/>
    <property type="match status" value="1"/>
</dbReference>
<comment type="similarity">
    <text evidence="4">Belongs to the shikimate kinase family.</text>
</comment>
<dbReference type="GO" id="GO:0008652">
    <property type="term" value="P:amino acid biosynthetic process"/>
    <property type="evidence" value="ECO:0007669"/>
    <property type="project" value="UniProtKB-KW"/>
</dbReference>
<organism evidence="13 14">
    <name type="scientific">Momordica charantia</name>
    <name type="common">Bitter gourd</name>
    <name type="synonym">Balsam pear</name>
    <dbReference type="NCBI Taxonomy" id="3673"/>
    <lineage>
        <taxon>Eukaryota</taxon>
        <taxon>Viridiplantae</taxon>
        <taxon>Streptophyta</taxon>
        <taxon>Embryophyta</taxon>
        <taxon>Tracheophyta</taxon>
        <taxon>Spermatophyta</taxon>
        <taxon>Magnoliopsida</taxon>
        <taxon>eudicotyledons</taxon>
        <taxon>Gunneridae</taxon>
        <taxon>Pentapetalae</taxon>
        <taxon>rosids</taxon>
        <taxon>fabids</taxon>
        <taxon>Cucurbitales</taxon>
        <taxon>Cucurbitaceae</taxon>
        <taxon>Momordiceae</taxon>
        <taxon>Momordica</taxon>
    </lineage>
</organism>
<evidence type="ECO:0000256" key="7">
    <source>
        <dbReference type="ARBA" id="ARBA00022679"/>
    </source>
</evidence>
<keyword evidence="10" id="KW-0067">ATP-binding</keyword>
<evidence type="ECO:0000313" key="15">
    <source>
        <dbReference type="RefSeq" id="XP_022132476.1"/>
    </source>
</evidence>
<dbReference type="Proteomes" id="UP000504603">
    <property type="component" value="Unplaced"/>
</dbReference>
<dbReference type="PRINTS" id="PR01100">
    <property type="entry name" value="SHIKIMTKNASE"/>
</dbReference>
<protein>
    <recommendedName>
        <fullName evidence="5">shikimate kinase</fullName>
        <ecNumber evidence="5">2.7.1.71</ecNumber>
    </recommendedName>
</protein>
<dbReference type="GO" id="GO:0009423">
    <property type="term" value="P:chorismate biosynthetic process"/>
    <property type="evidence" value="ECO:0007669"/>
    <property type="project" value="UniProtKB-UniPathway"/>
</dbReference>
<dbReference type="OrthoDB" id="197068at2759"/>
<dbReference type="InterPro" id="IPR000623">
    <property type="entry name" value="Shikimate_kinase/TSH1"/>
</dbReference>
<dbReference type="InterPro" id="IPR023000">
    <property type="entry name" value="Shikimate_kinase_CS"/>
</dbReference>
<evidence type="ECO:0000256" key="8">
    <source>
        <dbReference type="ARBA" id="ARBA00022741"/>
    </source>
</evidence>
<dbReference type="FunFam" id="3.40.50.300:FF:001033">
    <property type="entry name" value="Shikimate kinase 2, chloroplastic"/>
    <property type="match status" value="1"/>
</dbReference>
<keyword evidence="11" id="KW-0057">Aromatic amino acid biosynthesis</keyword>
<evidence type="ECO:0000256" key="12">
    <source>
        <dbReference type="ARBA" id="ARBA00048567"/>
    </source>
</evidence>
<evidence type="ECO:0000256" key="10">
    <source>
        <dbReference type="ARBA" id="ARBA00022840"/>
    </source>
</evidence>
<dbReference type="KEGG" id="mcha:111005325"/>
<evidence type="ECO:0000256" key="11">
    <source>
        <dbReference type="ARBA" id="ARBA00023141"/>
    </source>
</evidence>
<name>A0A6J1BSK0_MOMCH</name>
<dbReference type="InterPro" id="IPR031322">
    <property type="entry name" value="Shikimate/glucono_kinase"/>
</dbReference>
<dbReference type="Gene3D" id="3.40.50.300">
    <property type="entry name" value="P-loop containing nucleotide triphosphate hydrolases"/>
    <property type="match status" value="1"/>
</dbReference>
<dbReference type="PANTHER" id="PTHR21087:SF16">
    <property type="entry name" value="SHIKIMATE KINASE 1, CHLOROPLASTIC"/>
    <property type="match status" value="1"/>
</dbReference>
<dbReference type="PANTHER" id="PTHR21087">
    <property type="entry name" value="SHIKIMATE KINASE"/>
    <property type="match status" value="1"/>
</dbReference>
<dbReference type="EC" id="2.7.1.71" evidence="5"/>
<reference evidence="14 15" key="1">
    <citation type="submission" date="2025-04" db="UniProtKB">
        <authorList>
            <consortium name="RefSeq"/>
        </authorList>
    </citation>
    <scope>IDENTIFICATION</scope>
    <source>
        <strain evidence="14 15">OHB3-1</strain>
    </source>
</reference>
<evidence type="ECO:0000256" key="4">
    <source>
        <dbReference type="ARBA" id="ARBA00006997"/>
    </source>
</evidence>
<dbReference type="HAMAP" id="MF_00109">
    <property type="entry name" value="Shikimate_kinase"/>
    <property type="match status" value="1"/>
</dbReference>
<evidence type="ECO:0000256" key="5">
    <source>
        <dbReference type="ARBA" id="ARBA00012154"/>
    </source>
</evidence>
<gene>
    <name evidence="14 15" type="primary">LOC111005325</name>
</gene>
<dbReference type="AlphaFoldDB" id="A0A6J1BSK0"/>
<evidence type="ECO:0000256" key="2">
    <source>
        <dbReference type="ARBA" id="ARBA00004229"/>
    </source>
</evidence>
<dbReference type="InterPro" id="IPR027417">
    <property type="entry name" value="P-loop_NTPase"/>
</dbReference>
<dbReference type="GeneID" id="111005325"/>
<dbReference type="GO" id="GO:0009073">
    <property type="term" value="P:aromatic amino acid family biosynthetic process"/>
    <property type="evidence" value="ECO:0007669"/>
    <property type="project" value="UniProtKB-KW"/>
</dbReference>
<comment type="catalytic activity">
    <reaction evidence="12">
        <text>shikimate + ATP = 3-phosphoshikimate + ADP + H(+)</text>
        <dbReference type="Rhea" id="RHEA:13121"/>
        <dbReference type="ChEBI" id="CHEBI:15378"/>
        <dbReference type="ChEBI" id="CHEBI:30616"/>
        <dbReference type="ChEBI" id="CHEBI:36208"/>
        <dbReference type="ChEBI" id="CHEBI:145989"/>
        <dbReference type="ChEBI" id="CHEBI:456216"/>
        <dbReference type="EC" id="2.7.1.71"/>
    </reaction>
</comment>
<comment type="pathway">
    <text evidence="3">Metabolic intermediate biosynthesis; chorismate biosynthesis; chorismate from D-erythrose 4-phosphate and phosphoenolpyruvate: step 5/7.</text>
</comment>